<dbReference type="InterPro" id="IPR004045">
    <property type="entry name" value="Glutathione_S-Trfase_N"/>
</dbReference>
<accession>A0A8T9B5N6</accession>
<dbReference type="InterPro" id="IPR036282">
    <property type="entry name" value="Glutathione-S-Trfase_C_sf"/>
</dbReference>
<dbReference type="EMBL" id="QGMF01000641">
    <property type="protein sequence ID" value="TVY14661.1"/>
    <property type="molecule type" value="Genomic_DNA"/>
</dbReference>
<dbReference type="SUPFAM" id="SSF47616">
    <property type="entry name" value="GST C-terminal domain-like"/>
    <property type="match status" value="1"/>
</dbReference>
<dbReference type="AlphaFoldDB" id="A0A8T9B5N6"/>
<dbReference type="OrthoDB" id="422574at2759"/>
<protein>
    <submittedName>
        <fullName evidence="5">Glutathione S-transferase-like protein tpcF</fullName>
    </submittedName>
</protein>
<dbReference type="Proteomes" id="UP000469559">
    <property type="component" value="Unassembled WGS sequence"/>
</dbReference>
<evidence type="ECO:0000313" key="5">
    <source>
        <dbReference type="EMBL" id="TVY14661.1"/>
    </source>
</evidence>
<dbReference type="InterPro" id="IPR036249">
    <property type="entry name" value="Thioredoxin-like_sf"/>
</dbReference>
<name>A0A8T9B5N6_9HELO</name>
<dbReference type="PROSITE" id="PS50405">
    <property type="entry name" value="GST_CTER"/>
    <property type="match status" value="1"/>
</dbReference>
<dbReference type="Gene3D" id="3.40.30.10">
    <property type="entry name" value="Glutaredoxin"/>
    <property type="match status" value="1"/>
</dbReference>
<comment type="similarity">
    <text evidence="1 2">Belongs to the GST superfamily.</text>
</comment>
<evidence type="ECO:0000313" key="6">
    <source>
        <dbReference type="Proteomes" id="UP000469559"/>
    </source>
</evidence>
<dbReference type="SUPFAM" id="SSF52833">
    <property type="entry name" value="Thioredoxin-like"/>
    <property type="match status" value="1"/>
</dbReference>
<gene>
    <name evidence="5" type="primary">tpcF</name>
    <name evidence="5" type="ORF">LARI1_G008133</name>
</gene>
<dbReference type="PROSITE" id="PS50404">
    <property type="entry name" value="GST_NTER"/>
    <property type="match status" value="1"/>
</dbReference>
<dbReference type="Pfam" id="PF02798">
    <property type="entry name" value="GST_N"/>
    <property type="match status" value="1"/>
</dbReference>
<dbReference type="PANTHER" id="PTHR44051">
    <property type="entry name" value="GLUTATHIONE S-TRANSFERASE-RELATED"/>
    <property type="match status" value="1"/>
</dbReference>
<proteinExistence type="inferred from homology"/>
<dbReference type="Pfam" id="PF00043">
    <property type="entry name" value="GST_C"/>
    <property type="match status" value="1"/>
</dbReference>
<dbReference type="Gene3D" id="1.20.1050.10">
    <property type="match status" value="1"/>
</dbReference>
<feature type="domain" description="GST C-terminal" evidence="4">
    <location>
        <begin position="123"/>
        <end position="258"/>
    </location>
</feature>
<evidence type="ECO:0000256" key="1">
    <source>
        <dbReference type="ARBA" id="ARBA00007409"/>
    </source>
</evidence>
<dbReference type="SFLD" id="SFLDS00019">
    <property type="entry name" value="Glutathione_Transferase_(cytos"/>
    <property type="match status" value="1"/>
</dbReference>
<comment type="caution">
    <text evidence="5">The sequence shown here is derived from an EMBL/GenBank/DDBJ whole genome shotgun (WGS) entry which is preliminary data.</text>
</comment>
<evidence type="ECO:0000256" key="2">
    <source>
        <dbReference type="RuleBase" id="RU003494"/>
    </source>
</evidence>
<evidence type="ECO:0000259" key="3">
    <source>
        <dbReference type="PROSITE" id="PS50404"/>
    </source>
</evidence>
<dbReference type="InterPro" id="IPR040079">
    <property type="entry name" value="Glutathione_S-Trfase"/>
</dbReference>
<evidence type="ECO:0000259" key="4">
    <source>
        <dbReference type="PROSITE" id="PS50405"/>
    </source>
</evidence>
<dbReference type="SFLD" id="SFLDG00358">
    <property type="entry name" value="Main_(cytGST)"/>
    <property type="match status" value="1"/>
</dbReference>
<keyword evidence="6" id="KW-1185">Reference proteome</keyword>
<organism evidence="5 6">
    <name type="scientific">Lachnellula arida</name>
    <dbReference type="NCBI Taxonomy" id="1316785"/>
    <lineage>
        <taxon>Eukaryota</taxon>
        <taxon>Fungi</taxon>
        <taxon>Dikarya</taxon>
        <taxon>Ascomycota</taxon>
        <taxon>Pezizomycotina</taxon>
        <taxon>Leotiomycetes</taxon>
        <taxon>Helotiales</taxon>
        <taxon>Lachnaceae</taxon>
        <taxon>Lachnellula</taxon>
    </lineage>
</organism>
<dbReference type="InterPro" id="IPR004046">
    <property type="entry name" value="GST_C"/>
</dbReference>
<dbReference type="InterPro" id="IPR010987">
    <property type="entry name" value="Glutathione-S-Trfase_C-like"/>
</dbReference>
<reference evidence="5 6" key="1">
    <citation type="submission" date="2018-05" db="EMBL/GenBank/DDBJ databases">
        <title>Whole genome sequencing for identification of molecular markers to develop diagnostic detection tools for the regulated plant pathogen Lachnellula willkommii.</title>
        <authorList>
            <person name="Giroux E."/>
            <person name="Bilodeau G."/>
        </authorList>
    </citation>
    <scope>NUCLEOTIDE SEQUENCE [LARGE SCALE GENOMIC DNA]</scope>
    <source>
        <strain evidence="5 6">CBS 203.66</strain>
    </source>
</reference>
<feature type="domain" description="GST N-terminal" evidence="3">
    <location>
        <begin position="13"/>
        <end position="94"/>
    </location>
</feature>
<sequence>MSLKPITLFYSGVGPNPPKCIVSQIKIKIVILLEELAVPYELSLVTNKELKEEPYTNLNPNGRSPATEDPNTGYKVWETGAIIEYLIDYYDKEQKFHYASGPEKYQTKQWLYFQVSGQGPYFGQAACAQQSLFLTETYDHILSNGRTRFNIFHHEKLLSAQERYMKEVHRVVGVLDSHLFKSTSGWLVGDKITYADLAFVTWNNAIAAVFSPFPGRWDASKYPFFQKWHEALLARPAVQKALTDQQKLSDKVGEPLRD</sequence>
<dbReference type="PANTHER" id="PTHR44051:SF3">
    <property type="entry name" value="TRANSCRIPTIONAL REGULATOR URE2"/>
    <property type="match status" value="1"/>
</dbReference>